<dbReference type="EMBL" id="JAHHHV010000037">
    <property type="protein sequence ID" value="MBW4465286.1"/>
    <property type="molecule type" value="Genomic_DNA"/>
</dbReference>
<comment type="caution">
    <text evidence="2">The sequence shown here is derived from an EMBL/GenBank/DDBJ whole genome shotgun (WGS) entry which is preliminary data.</text>
</comment>
<evidence type="ECO:0000256" key="1">
    <source>
        <dbReference type="SAM" id="MobiDB-lite"/>
    </source>
</evidence>
<evidence type="ECO:0000313" key="3">
    <source>
        <dbReference type="Proteomes" id="UP000707356"/>
    </source>
</evidence>
<sequence length="82" mass="9090">MRRKILQLASLAAVRPASQPYPSLPRHSPNSRSGFCGLRREPHHARSHELRLGTGSYEQIEIVAADSASQTTTDQIRKLITA</sequence>
<evidence type="ECO:0000313" key="2">
    <source>
        <dbReference type="EMBL" id="MBW4465286.1"/>
    </source>
</evidence>
<reference evidence="2" key="1">
    <citation type="submission" date="2021-05" db="EMBL/GenBank/DDBJ databases">
        <authorList>
            <person name="Pietrasiak N."/>
            <person name="Ward R."/>
            <person name="Stajich J.E."/>
            <person name="Kurbessoian T."/>
        </authorList>
    </citation>
    <scope>NUCLEOTIDE SEQUENCE</scope>
    <source>
        <strain evidence="2">GSE-TBD4-15B</strain>
    </source>
</reference>
<organism evidence="2 3">
    <name type="scientific">Pegethrix bostrychoides GSE-TBD4-15B</name>
    <dbReference type="NCBI Taxonomy" id="2839662"/>
    <lineage>
        <taxon>Bacteria</taxon>
        <taxon>Bacillati</taxon>
        <taxon>Cyanobacteriota</taxon>
        <taxon>Cyanophyceae</taxon>
        <taxon>Oculatellales</taxon>
        <taxon>Oculatellaceae</taxon>
        <taxon>Pegethrix</taxon>
    </lineage>
</organism>
<proteinExistence type="predicted"/>
<dbReference type="AlphaFoldDB" id="A0A951U4D2"/>
<reference evidence="2" key="2">
    <citation type="journal article" date="2022" name="Microbiol. Resour. Announc.">
        <title>Metagenome Sequencing to Explore Phylogenomics of Terrestrial Cyanobacteria.</title>
        <authorList>
            <person name="Ward R.D."/>
            <person name="Stajich J.E."/>
            <person name="Johansen J.R."/>
            <person name="Huntemann M."/>
            <person name="Clum A."/>
            <person name="Foster B."/>
            <person name="Foster B."/>
            <person name="Roux S."/>
            <person name="Palaniappan K."/>
            <person name="Varghese N."/>
            <person name="Mukherjee S."/>
            <person name="Reddy T.B.K."/>
            <person name="Daum C."/>
            <person name="Copeland A."/>
            <person name="Chen I.A."/>
            <person name="Ivanova N.N."/>
            <person name="Kyrpides N.C."/>
            <person name="Shapiro N."/>
            <person name="Eloe-Fadrosh E.A."/>
            <person name="Pietrasiak N."/>
        </authorList>
    </citation>
    <scope>NUCLEOTIDE SEQUENCE</scope>
    <source>
        <strain evidence="2">GSE-TBD4-15B</strain>
    </source>
</reference>
<name>A0A951U4D2_9CYAN</name>
<dbReference type="Proteomes" id="UP000707356">
    <property type="component" value="Unassembled WGS sequence"/>
</dbReference>
<gene>
    <name evidence="2" type="ORF">KME07_07580</name>
</gene>
<accession>A0A951U4D2</accession>
<feature type="region of interest" description="Disordered" evidence="1">
    <location>
        <begin position="16"/>
        <end position="38"/>
    </location>
</feature>
<protein>
    <submittedName>
        <fullName evidence="2">Uncharacterized protein</fullName>
    </submittedName>
</protein>